<dbReference type="EMBL" id="FOVR01000017">
    <property type="protein sequence ID" value="SFO96926.1"/>
    <property type="molecule type" value="Genomic_DNA"/>
</dbReference>
<dbReference type="AlphaFoldDB" id="A0A1I5LJB8"/>
<proteinExistence type="predicted"/>
<evidence type="ECO:0000313" key="2">
    <source>
        <dbReference type="Proteomes" id="UP000199236"/>
    </source>
</evidence>
<evidence type="ECO:0000313" key="1">
    <source>
        <dbReference type="EMBL" id="SFO96926.1"/>
    </source>
</evidence>
<sequence>MKTVSLKMFWHGKHNEIVQGQFVCKGHIVAVEFSVPNGLDAVAH</sequence>
<organism evidence="1 2">
    <name type="scientific">Cohaesibacter marisflavi</name>
    <dbReference type="NCBI Taxonomy" id="655353"/>
    <lineage>
        <taxon>Bacteria</taxon>
        <taxon>Pseudomonadati</taxon>
        <taxon>Pseudomonadota</taxon>
        <taxon>Alphaproteobacteria</taxon>
        <taxon>Hyphomicrobiales</taxon>
        <taxon>Cohaesibacteraceae</taxon>
    </lineage>
</organism>
<gene>
    <name evidence="1" type="ORF">SAMN04488056_1177</name>
</gene>
<reference evidence="1 2" key="1">
    <citation type="submission" date="2016-10" db="EMBL/GenBank/DDBJ databases">
        <authorList>
            <person name="de Groot N.N."/>
        </authorList>
    </citation>
    <scope>NUCLEOTIDE SEQUENCE [LARGE SCALE GENOMIC DNA]</scope>
    <source>
        <strain evidence="1 2">CGMCC 1.9157</strain>
    </source>
</reference>
<name>A0A1I5LJB8_9HYPH</name>
<dbReference type="Proteomes" id="UP000199236">
    <property type="component" value="Unassembled WGS sequence"/>
</dbReference>
<accession>A0A1I5LJB8</accession>
<protein>
    <submittedName>
        <fullName evidence="1">Uncharacterized protein</fullName>
    </submittedName>
</protein>
<keyword evidence="2" id="KW-1185">Reference proteome</keyword>